<dbReference type="SUPFAM" id="SSF55797">
    <property type="entry name" value="PR-1-like"/>
    <property type="match status" value="1"/>
</dbReference>
<evidence type="ECO:0000259" key="2">
    <source>
        <dbReference type="Pfam" id="PF00188"/>
    </source>
</evidence>
<dbReference type="EMBL" id="CP036401">
    <property type="protein sequence ID" value="QBI04686.1"/>
    <property type="molecule type" value="Genomic_DNA"/>
</dbReference>
<sequence length="322" mass="33291">MRWTERCNRRSNAALAAVATAAALAACGGSGGADTTATVSNVDTASPATPSGQPGAPVATGDTAADGFAWFNYRRSQIGLAPLARNAQIDVAAAGHSNYLRLNNTVSHDQVSGNPGFTGVAVGNRLSAAGYALTRPSAYGEVISAARGSSGFFHAEELITAIYHRFLVFEPVFREMGVGAATASNYTYFTTDFATSNGYGAGVARGSVAVYPASGQTMVPVNFMSDSESPDPVPSLNEVGYPISVHANISSVLKVTSFTVRPRGGSDLAVRLLASDVDTHTRQSAAAIIPLSRLTSGTTYDVAFAGTVDSVAVTRSWSFTTQ</sequence>
<evidence type="ECO:0000256" key="1">
    <source>
        <dbReference type="SAM" id="SignalP"/>
    </source>
</evidence>
<protein>
    <submittedName>
        <fullName evidence="3">CAP domain-containing protein</fullName>
    </submittedName>
</protein>
<dbReference type="Gene3D" id="3.40.33.10">
    <property type="entry name" value="CAP"/>
    <property type="match status" value="1"/>
</dbReference>
<dbReference type="Pfam" id="PF00188">
    <property type="entry name" value="CAP"/>
    <property type="match status" value="1"/>
</dbReference>
<gene>
    <name evidence="3" type="ORF">EYF70_30550</name>
</gene>
<feature type="chain" id="PRO_5045068510" evidence="1">
    <location>
        <begin position="26"/>
        <end position="322"/>
    </location>
</feature>
<dbReference type="Proteomes" id="UP000292307">
    <property type="component" value="Chromosome"/>
</dbReference>
<dbReference type="PROSITE" id="PS51257">
    <property type="entry name" value="PROKAR_LIPOPROTEIN"/>
    <property type="match status" value="1"/>
</dbReference>
<keyword evidence="1" id="KW-0732">Signal</keyword>
<organism evidence="3 4">
    <name type="scientific">Pseudoduganella albidiflava</name>
    <dbReference type="NCBI Taxonomy" id="321983"/>
    <lineage>
        <taxon>Bacteria</taxon>
        <taxon>Pseudomonadati</taxon>
        <taxon>Pseudomonadota</taxon>
        <taxon>Betaproteobacteria</taxon>
        <taxon>Burkholderiales</taxon>
        <taxon>Oxalobacteraceae</taxon>
        <taxon>Telluria group</taxon>
        <taxon>Pseudoduganella</taxon>
    </lineage>
</organism>
<feature type="signal peptide" evidence="1">
    <location>
        <begin position="1"/>
        <end position="25"/>
    </location>
</feature>
<accession>A0ABX5S3A2</accession>
<dbReference type="CDD" id="cd05379">
    <property type="entry name" value="CAP_bacterial"/>
    <property type="match status" value="1"/>
</dbReference>
<evidence type="ECO:0000313" key="3">
    <source>
        <dbReference type="EMBL" id="QBI04686.1"/>
    </source>
</evidence>
<proteinExistence type="predicted"/>
<reference evidence="3 4" key="1">
    <citation type="submission" date="2019-02" db="EMBL/GenBank/DDBJ databases">
        <title>Draft Genome Sequences of Six Type Strains of the Genus Massilia.</title>
        <authorList>
            <person name="Miess H."/>
            <person name="Frediansyhah A."/>
            <person name="Gross H."/>
        </authorList>
    </citation>
    <scope>NUCLEOTIDE SEQUENCE [LARGE SCALE GENOMIC DNA]</scope>
    <source>
        <strain evidence="3 4">DSM 17472</strain>
    </source>
</reference>
<dbReference type="PANTHER" id="PTHR31157:SF1">
    <property type="entry name" value="SCP DOMAIN-CONTAINING PROTEIN"/>
    <property type="match status" value="1"/>
</dbReference>
<dbReference type="InterPro" id="IPR035940">
    <property type="entry name" value="CAP_sf"/>
</dbReference>
<dbReference type="PANTHER" id="PTHR31157">
    <property type="entry name" value="SCP DOMAIN-CONTAINING PROTEIN"/>
    <property type="match status" value="1"/>
</dbReference>
<keyword evidence="4" id="KW-1185">Reference proteome</keyword>
<evidence type="ECO:0000313" key="4">
    <source>
        <dbReference type="Proteomes" id="UP000292307"/>
    </source>
</evidence>
<name>A0ABX5S3A2_9BURK</name>
<dbReference type="InterPro" id="IPR014044">
    <property type="entry name" value="CAP_dom"/>
</dbReference>
<feature type="domain" description="SCP" evidence="2">
    <location>
        <begin position="71"/>
        <end position="191"/>
    </location>
</feature>